<reference evidence="1" key="1">
    <citation type="submission" date="2019-04" db="EMBL/GenBank/DDBJ databases">
        <title>Evolution of Biomass-Degrading Anaerobic Consortia Revealed by Metagenomics.</title>
        <authorList>
            <person name="Peng X."/>
        </authorList>
    </citation>
    <scope>NUCLEOTIDE SEQUENCE</scope>
    <source>
        <strain evidence="1">SIG242</strain>
    </source>
</reference>
<sequence length="131" mass="14983">MIRLYNTTKRAVDVDGIIAPLAYRELESLKALEEITRIYPRVAEMLKDGELRAYDTDKDKAAINRLESFKAAVLAHGNTKDIIYADDDFGQYAALLRQQRNKYGTVKANEEDTDRQHAERLAYNDMVKDGL</sequence>
<dbReference type="AlphaFoldDB" id="A0A927WIU1"/>
<dbReference type="RefSeq" id="WP_303669351.1">
    <property type="nucleotide sequence ID" value="NZ_SVCA01000005.1"/>
</dbReference>
<accession>A0A927WIU1</accession>
<name>A0A927WIU1_SELRU</name>
<comment type="caution">
    <text evidence="1">The sequence shown here is derived from an EMBL/GenBank/DDBJ whole genome shotgun (WGS) entry which is preliminary data.</text>
</comment>
<evidence type="ECO:0000313" key="2">
    <source>
        <dbReference type="Proteomes" id="UP000772151"/>
    </source>
</evidence>
<protein>
    <submittedName>
        <fullName evidence="1">Uncharacterized protein</fullName>
    </submittedName>
</protein>
<dbReference type="EMBL" id="SVCA01000005">
    <property type="protein sequence ID" value="MBE6085261.1"/>
    <property type="molecule type" value="Genomic_DNA"/>
</dbReference>
<organism evidence="1 2">
    <name type="scientific">Selenomonas ruminantium</name>
    <dbReference type="NCBI Taxonomy" id="971"/>
    <lineage>
        <taxon>Bacteria</taxon>
        <taxon>Bacillati</taxon>
        <taxon>Bacillota</taxon>
        <taxon>Negativicutes</taxon>
        <taxon>Selenomonadales</taxon>
        <taxon>Selenomonadaceae</taxon>
        <taxon>Selenomonas</taxon>
    </lineage>
</organism>
<proteinExistence type="predicted"/>
<evidence type="ECO:0000313" key="1">
    <source>
        <dbReference type="EMBL" id="MBE6085261.1"/>
    </source>
</evidence>
<dbReference type="Proteomes" id="UP000772151">
    <property type="component" value="Unassembled WGS sequence"/>
</dbReference>
<gene>
    <name evidence="1" type="ORF">E7203_07335</name>
</gene>